<sequence length="109" mass="13275">MSEKQYEIRYDERLQVERPYLNIEYECLPEKVQQEFELKCQEICSQIPEQIKLFEQKYMVHFDQLRDVEDETEFLRLTEEMNEISSVICDLNILFLTIEGNFIHYSSHA</sequence>
<reference evidence="1 2" key="1">
    <citation type="submission" date="2019-03" db="EMBL/GenBank/DDBJ databases">
        <title>Genomic Encyclopedia of Type Strains, Phase IV (KMG-IV): sequencing the most valuable type-strain genomes for metagenomic binning, comparative biology and taxonomic classification.</title>
        <authorList>
            <person name="Goeker M."/>
        </authorList>
    </citation>
    <scope>NUCLEOTIDE SEQUENCE [LARGE SCALE GENOMIC DNA]</scope>
    <source>
        <strain evidence="1 2">DSM 45707</strain>
    </source>
</reference>
<comment type="caution">
    <text evidence="1">The sequence shown here is derived from an EMBL/GenBank/DDBJ whole genome shotgun (WGS) entry which is preliminary data.</text>
</comment>
<dbReference type="EMBL" id="SMAG01000013">
    <property type="protein sequence ID" value="TCS92359.1"/>
    <property type="molecule type" value="Genomic_DNA"/>
</dbReference>
<name>A0A4R3L0B9_9BACL</name>
<gene>
    <name evidence="1" type="ORF">EDD58_11320</name>
</gene>
<organism evidence="1 2">
    <name type="scientific">Hazenella coriacea</name>
    <dbReference type="NCBI Taxonomy" id="1179467"/>
    <lineage>
        <taxon>Bacteria</taxon>
        <taxon>Bacillati</taxon>
        <taxon>Bacillota</taxon>
        <taxon>Bacilli</taxon>
        <taxon>Bacillales</taxon>
        <taxon>Thermoactinomycetaceae</taxon>
        <taxon>Hazenella</taxon>
    </lineage>
</organism>
<dbReference type="Proteomes" id="UP000294937">
    <property type="component" value="Unassembled WGS sequence"/>
</dbReference>
<proteinExistence type="predicted"/>
<dbReference type="RefSeq" id="WP_131926797.1">
    <property type="nucleotide sequence ID" value="NZ_SMAG01000013.1"/>
</dbReference>
<accession>A0A4R3L0B9</accession>
<protein>
    <submittedName>
        <fullName evidence="1">Uncharacterized protein</fullName>
    </submittedName>
</protein>
<evidence type="ECO:0000313" key="1">
    <source>
        <dbReference type="EMBL" id="TCS92359.1"/>
    </source>
</evidence>
<dbReference type="OrthoDB" id="2989999at2"/>
<evidence type="ECO:0000313" key="2">
    <source>
        <dbReference type="Proteomes" id="UP000294937"/>
    </source>
</evidence>
<keyword evidence="2" id="KW-1185">Reference proteome</keyword>
<dbReference type="AlphaFoldDB" id="A0A4R3L0B9"/>